<keyword evidence="3" id="KW-1185">Reference proteome</keyword>
<name>A0ABT2D887_9BURK</name>
<dbReference type="Pfam" id="PF13289">
    <property type="entry name" value="SIR2_2"/>
    <property type="match status" value="1"/>
</dbReference>
<dbReference type="Proteomes" id="UP001206126">
    <property type="component" value="Unassembled WGS sequence"/>
</dbReference>
<dbReference type="Pfam" id="PF13212">
    <property type="entry name" value="DUF4020"/>
    <property type="match status" value="1"/>
</dbReference>
<reference evidence="2 3" key="1">
    <citation type="submission" date="2022-08" db="EMBL/GenBank/DDBJ databases">
        <title>Reclassification of Massilia species as members of the genera Telluria, Duganella, Pseudoduganella, Mokoshia gen. nov. and Zemynaea gen. nov. using orthogonal and non-orthogonal genome-based approaches.</title>
        <authorList>
            <person name="Bowman J.P."/>
        </authorList>
    </citation>
    <scope>NUCLEOTIDE SEQUENCE [LARGE SCALE GENOMIC DNA]</scope>
    <source>
        <strain evidence="2 3">JCM 31605</strain>
    </source>
</reference>
<accession>A0ABT2D887</accession>
<dbReference type="InterPro" id="IPR029035">
    <property type="entry name" value="DHS-like_NAD/FAD-binding_dom"/>
</dbReference>
<protein>
    <submittedName>
        <fullName evidence="2">DUF4020 domain-containing protein</fullName>
    </submittedName>
</protein>
<dbReference type="InterPro" id="IPR025093">
    <property type="entry name" value="DUF4020"/>
</dbReference>
<dbReference type="SUPFAM" id="SSF52467">
    <property type="entry name" value="DHS-like NAD/FAD-binding domain"/>
    <property type="match status" value="1"/>
</dbReference>
<dbReference type="RefSeq" id="WP_258820829.1">
    <property type="nucleotide sequence ID" value="NZ_JANUHB010000001.1"/>
</dbReference>
<evidence type="ECO:0000313" key="3">
    <source>
        <dbReference type="Proteomes" id="UP001206126"/>
    </source>
</evidence>
<comment type="caution">
    <text evidence="2">The sequence shown here is derived from an EMBL/GenBank/DDBJ whole genome shotgun (WGS) entry which is preliminary data.</text>
</comment>
<dbReference type="EMBL" id="JANUHB010000001">
    <property type="protein sequence ID" value="MCS0807049.1"/>
    <property type="molecule type" value="Genomic_DNA"/>
</dbReference>
<feature type="domain" description="DUF4020" evidence="1">
    <location>
        <begin position="1016"/>
        <end position="1148"/>
    </location>
</feature>
<organism evidence="2 3">
    <name type="scientific">Massilia agilis</name>
    <dbReference type="NCBI Taxonomy" id="1811226"/>
    <lineage>
        <taxon>Bacteria</taxon>
        <taxon>Pseudomonadati</taxon>
        <taxon>Pseudomonadota</taxon>
        <taxon>Betaproteobacteria</taxon>
        <taxon>Burkholderiales</taxon>
        <taxon>Oxalobacteraceae</taxon>
        <taxon>Telluria group</taxon>
        <taxon>Massilia</taxon>
    </lineage>
</organism>
<sequence length="1182" mass="131288">MCEIIAFPLARTVMPKLGSINFDNRILDAARDGTLVVFAGAGVSMGPPSNLPDFRALAESIAGGTGSTVEEPLDRFLGHLDLRGVPVHKRAAERLSAPESQPKALHRDLIKIFGTVDRVRIVTTNFDPHFGAASIAVFGQMPDLYRAPALPRGSDFSGIVHVHGALTQPAGLVLTDADFGRAYLTEGWARRFLVEVFRRYTVLFVGYSHDDVVMNYLARALPADSVAGRFALSLPEKEGNWKALGITPIRFGLAEGGNKYKELEDGLHKLAELSSRGVLDWQQRLTELGTGVPPVDDEVADEIEQGLREVHTTRFLLRAARGPLWLRWLGARGHLDALFGSGALSDRDTLLMTWLTDNFVLEQADELFELIAIHRGRLNAALWTAIALKIGLDQESPLASRALERWVTILLAARPAEAEPHHLVWLAKKCARADERSLVLKIFLYLCQHETRLNPNNRVADDPDEVPSRRLDAECVLGCDVHLLSELWTDHVKPNLSVNAHTLLSAVTRSLEEIQQDLATWSMVSDEWDPLSYHRSAIEQHEQDQFPEPIDVLIDAARDALEHLADRRPLLVDAWLESVNMTVSLLRRLAIHATTNLDGMSADDRLRWVLHRVGLAGTMEHHEVYRAVALSYPLASDEVRKVVVDAVVAIEVPAAVDWSTEQMTDWAHFAWLSWLLKARPDCGYARAALAPIKQRHPEWEPEDHPEFKHYSGMTRSVGSESPWPPEQLLATPAQDQLDPLLHFKGTQFFGPGRPGMLMAVTTACKQQPQWGFGLMVALTSSKAYSSDLWGAAFRGLRDSGLTAGEWRELLTIVRRPELQAAHGSDIAALLYALVKDGGKPFALELLDEANDVAFCAWQAVQVNDTDQQVRDWLSAAINRPSGVIVEYWLASLAVLMHGKSGDERHLPGTYKSWFESVLSEPGSKGGYGRALLASQVAFLSGMDDVWTREKVLPLFTDSDAARFTQAWDGFLAWGQLNQALAGEMLPAFGAALRRIEESAPRRQRFIEFCAALAVFYADDPTQDLLPVLMHDGAISDRVAFSAYVGNFLRTMDAGAKRALWERWLKRYWQQRLDGVGSPLDAREIAKMLDWVAHLGDMFAEAVAMAVQAPHLVLDHSSLLVALRQSDLVVQFPEAAAQLLIYLCDCVREYLVPDLARIAQRLPPLPSDVDRRLREQLARAGAA</sequence>
<proteinExistence type="predicted"/>
<gene>
    <name evidence="2" type="ORF">NX774_03835</name>
</gene>
<evidence type="ECO:0000313" key="2">
    <source>
        <dbReference type="EMBL" id="MCS0807049.1"/>
    </source>
</evidence>
<evidence type="ECO:0000259" key="1">
    <source>
        <dbReference type="Pfam" id="PF13212"/>
    </source>
</evidence>